<feature type="transmembrane region" description="Helical" evidence="2">
    <location>
        <begin position="66"/>
        <end position="87"/>
    </location>
</feature>
<evidence type="ECO:0000256" key="2">
    <source>
        <dbReference type="SAM" id="Phobius"/>
    </source>
</evidence>
<feature type="region of interest" description="Disordered" evidence="1">
    <location>
        <begin position="1"/>
        <end position="20"/>
    </location>
</feature>
<evidence type="ECO:0000313" key="3">
    <source>
        <dbReference type="EMBL" id="MFD2027067.1"/>
    </source>
</evidence>
<evidence type="ECO:0000256" key="1">
    <source>
        <dbReference type="SAM" id="MobiDB-lite"/>
    </source>
</evidence>
<dbReference type="EMBL" id="JBHUHF010000001">
    <property type="protein sequence ID" value="MFD2027067.1"/>
    <property type="molecule type" value="Genomic_DNA"/>
</dbReference>
<reference evidence="4" key="1">
    <citation type="journal article" date="2019" name="Int. J. Syst. Evol. Microbiol.">
        <title>The Global Catalogue of Microorganisms (GCM) 10K type strain sequencing project: providing services to taxonomists for standard genome sequencing and annotation.</title>
        <authorList>
            <consortium name="The Broad Institute Genomics Platform"/>
            <consortium name="The Broad Institute Genome Sequencing Center for Infectious Disease"/>
            <person name="Wu L."/>
            <person name="Ma J."/>
        </authorList>
    </citation>
    <scope>NUCLEOTIDE SEQUENCE [LARGE SCALE GENOMIC DNA]</scope>
    <source>
        <strain evidence="4">CCM 7043</strain>
    </source>
</reference>
<dbReference type="Proteomes" id="UP001597338">
    <property type="component" value="Unassembled WGS sequence"/>
</dbReference>
<accession>A0ABW4V9Z4</accession>
<keyword evidence="4" id="KW-1185">Reference proteome</keyword>
<evidence type="ECO:0000313" key="4">
    <source>
        <dbReference type="Proteomes" id="UP001597338"/>
    </source>
</evidence>
<feature type="region of interest" description="Disordered" evidence="1">
    <location>
        <begin position="96"/>
        <end position="119"/>
    </location>
</feature>
<keyword evidence="2" id="KW-1133">Transmembrane helix</keyword>
<feature type="compositionally biased region" description="Basic and acidic residues" evidence="1">
    <location>
        <begin position="1"/>
        <end position="10"/>
    </location>
</feature>
<protein>
    <submittedName>
        <fullName evidence="3">Uncharacterized protein</fullName>
    </submittedName>
</protein>
<keyword evidence="2" id="KW-0472">Membrane</keyword>
<name>A0ABW4V9Z4_9MICO</name>
<proteinExistence type="predicted"/>
<comment type="caution">
    <text evidence="3">The sequence shown here is derived from an EMBL/GenBank/DDBJ whole genome shotgun (WGS) entry which is preliminary data.</text>
</comment>
<dbReference type="RefSeq" id="WP_377198832.1">
    <property type="nucleotide sequence ID" value="NZ_JBHUHF010000001.1"/>
</dbReference>
<organism evidence="3 4">
    <name type="scientific">Promicromonospora aerolata</name>
    <dbReference type="NCBI Taxonomy" id="195749"/>
    <lineage>
        <taxon>Bacteria</taxon>
        <taxon>Bacillati</taxon>
        <taxon>Actinomycetota</taxon>
        <taxon>Actinomycetes</taxon>
        <taxon>Micrococcales</taxon>
        <taxon>Promicromonosporaceae</taxon>
        <taxon>Promicromonospora</taxon>
    </lineage>
</organism>
<sequence>MNRTMYDDLRNLAPTDPVDSEGLEISRAALDRSLRSERADGALAVDGRRGPGDPGAQRTWTMGRGLVALTASVLLVGLGAASAVLIGDIAQPADVGPRVSVPDPSTSPTPSPSATPDEASDLQCDALTMSLDGAPEIPSSQWPDLLQHGWTLPDIPVTAAPTLQGAPAGCAGHIATLVFADVADDRVVAVYAGRRVPTEGRAAPDALLGEAEVGTSETGDHSVEWVGEDGHPWYAQAGGISVEVFRTILNSLAYGADGSVTGPVPDGFERTATPEVEPEETMYLWRMRHDEVSSYLWVTWPVTEPIEASLGDGRDQTAVEFDGGVALYSPGLPGVSANPPSLRWQKDGARFWILDSGADLETLKARARSVRPLELDDPQLAPFLNR</sequence>
<keyword evidence="2" id="KW-0812">Transmembrane</keyword>
<gene>
    <name evidence="3" type="ORF">ACFSL2_16265</name>
</gene>